<proteinExistence type="predicted"/>
<reference evidence="1 2" key="1">
    <citation type="journal article" date="2016" name="Nat. Commun.">
        <title>Thousands of microbial genomes shed light on interconnected biogeochemical processes in an aquifer system.</title>
        <authorList>
            <person name="Anantharaman K."/>
            <person name="Brown C.T."/>
            <person name="Hug L.A."/>
            <person name="Sharon I."/>
            <person name="Castelle C.J."/>
            <person name="Probst A.J."/>
            <person name="Thomas B.C."/>
            <person name="Singh A."/>
            <person name="Wilkins M.J."/>
            <person name="Karaoz U."/>
            <person name="Brodie E.L."/>
            <person name="Williams K.H."/>
            <person name="Hubbard S.S."/>
            <person name="Banfield J.F."/>
        </authorList>
    </citation>
    <scope>NUCLEOTIDE SEQUENCE [LARGE SCALE GENOMIC DNA]</scope>
</reference>
<comment type="caution">
    <text evidence="1">The sequence shown here is derived from an EMBL/GenBank/DDBJ whole genome shotgun (WGS) entry which is preliminary data.</text>
</comment>
<sequence>MEGAMEKCRCCKWTGNKHDVACPEGMSGITKVQALKAWDDGYRHGRGGREEPADTNASYTLGYLNGVVALEEVENGFDPNSDVWDALDSHPWE</sequence>
<name>A0A1F6P8Z4_9BACT</name>
<evidence type="ECO:0000313" key="2">
    <source>
        <dbReference type="Proteomes" id="UP000176634"/>
    </source>
</evidence>
<dbReference type="STRING" id="1798705.A2563_03120"/>
<organism evidence="1 2">
    <name type="scientific">Candidatus Magasanikbacteria bacterium RIFOXYD1_FULL_40_23</name>
    <dbReference type="NCBI Taxonomy" id="1798705"/>
    <lineage>
        <taxon>Bacteria</taxon>
        <taxon>Candidatus Magasanikiibacteriota</taxon>
    </lineage>
</organism>
<dbReference type="EMBL" id="MFRA01000005">
    <property type="protein sequence ID" value="OGH92639.1"/>
    <property type="molecule type" value="Genomic_DNA"/>
</dbReference>
<protein>
    <submittedName>
        <fullName evidence="1">Uncharacterized protein</fullName>
    </submittedName>
</protein>
<dbReference type="AlphaFoldDB" id="A0A1F6P8Z4"/>
<dbReference type="Proteomes" id="UP000176634">
    <property type="component" value="Unassembled WGS sequence"/>
</dbReference>
<accession>A0A1F6P8Z4</accession>
<evidence type="ECO:0000313" key="1">
    <source>
        <dbReference type="EMBL" id="OGH92639.1"/>
    </source>
</evidence>
<gene>
    <name evidence="1" type="ORF">A2563_03120</name>
</gene>